<feature type="domain" description="HTH tetR-type" evidence="6">
    <location>
        <begin position="31"/>
        <end position="91"/>
    </location>
</feature>
<evidence type="ECO:0000256" key="2">
    <source>
        <dbReference type="ARBA" id="ARBA00023125"/>
    </source>
</evidence>
<evidence type="ECO:0000259" key="6">
    <source>
        <dbReference type="PROSITE" id="PS50977"/>
    </source>
</evidence>
<dbReference type="InterPro" id="IPR009057">
    <property type="entry name" value="Homeodomain-like_sf"/>
</dbReference>
<dbReference type="AlphaFoldDB" id="A0A150WPN0"/>
<dbReference type="SUPFAM" id="SSF46689">
    <property type="entry name" value="Homeodomain-like"/>
    <property type="match status" value="1"/>
</dbReference>
<evidence type="ECO:0000256" key="1">
    <source>
        <dbReference type="ARBA" id="ARBA00023015"/>
    </source>
</evidence>
<dbReference type="Gene3D" id="1.10.357.10">
    <property type="entry name" value="Tetracycline Repressor, domain 2"/>
    <property type="match status" value="1"/>
</dbReference>
<dbReference type="PRINTS" id="PR00455">
    <property type="entry name" value="HTHTETR"/>
</dbReference>
<keyword evidence="8" id="KW-1185">Reference proteome</keyword>
<comment type="caution">
    <text evidence="7">The sequence shown here is derived from an EMBL/GenBank/DDBJ whole genome shotgun (WGS) entry which is preliminary data.</text>
</comment>
<evidence type="ECO:0000256" key="3">
    <source>
        <dbReference type="ARBA" id="ARBA00023163"/>
    </source>
</evidence>
<dbReference type="PANTHER" id="PTHR30055">
    <property type="entry name" value="HTH-TYPE TRANSCRIPTIONAL REGULATOR RUTR"/>
    <property type="match status" value="1"/>
</dbReference>
<feature type="region of interest" description="Disordered" evidence="5">
    <location>
        <begin position="1"/>
        <end position="23"/>
    </location>
</feature>
<proteinExistence type="predicted"/>
<dbReference type="GO" id="GO:0000976">
    <property type="term" value="F:transcription cis-regulatory region binding"/>
    <property type="evidence" value="ECO:0007669"/>
    <property type="project" value="TreeGrafter"/>
</dbReference>
<dbReference type="Proteomes" id="UP000075320">
    <property type="component" value="Unassembled WGS sequence"/>
</dbReference>
<keyword evidence="1" id="KW-0805">Transcription regulation</keyword>
<protein>
    <recommendedName>
        <fullName evidence="6">HTH tetR-type domain-containing protein</fullName>
    </recommendedName>
</protein>
<keyword evidence="3" id="KW-0804">Transcription</keyword>
<dbReference type="Pfam" id="PF00440">
    <property type="entry name" value="TetR_N"/>
    <property type="match status" value="1"/>
</dbReference>
<keyword evidence="2 4" id="KW-0238">DNA-binding</keyword>
<dbReference type="Gene3D" id="1.10.10.60">
    <property type="entry name" value="Homeodomain-like"/>
    <property type="match status" value="1"/>
</dbReference>
<dbReference type="EMBL" id="LUKE01000001">
    <property type="protein sequence ID" value="KYG66461.1"/>
    <property type="molecule type" value="Genomic_DNA"/>
</dbReference>
<reference evidence="7 8" key="1">
    <citation type="submission" date="2016-03" db="EMBL/GenBank/DDBJ databases">
        <authorList>
            <person name="Ploux O."/>
        </authorList>
    </citation>
    <scope>NUCLEOTIDE SEQUENCE [LARGE SCALE GENOMIC DNA]</scope>
    <source>
        <strain evidence="7 8">R0</strain>
    </source>
</reference>
<evidence type="ECO:0000313" key="8">
    <source>
        <dbReference type="Proteomes" id="UP000075320"/>
    </source>
</evidence>
<dbReference type="PANTHER" id="PTHR30055:SF148">
    <property type="entry name" value="TETR-FAMILY TRANSCRIPTIONAL REGULATOR"/>
    <property type="match status" value="1"/>
</dbReference>
<accession>A0A150WPN0</accession>
<gene>
    <name evidence="7" type="ORF">AZI86_05290</name>
</gene>
<dbReference type="GO" id="GO:0003700">
    <property type="term" value="F:DNA-binding transcription factor activity"/>
    <property type="evidence" value="ECO:0007669"/>
    <property type="project" value="TreeGrafter"/>
</dbReference>
<dbReference type="InterPro" id="IPR011075">
    <property type="entry name" value="TetR_C"/>
</dbReference>
<organism evidence="7 8">
    <name type="scientific">Bdellovibrio bacteriovorus</name>
    <dbReference type="NCBI Taxonomy" id="959"/>
    <lineage>
        <taxon>Bacteria</taxon>
        <taxon>Pseudomonadati</taxon>
        <taxon>Bdellovibrionota</taxon>
        <taxon>Bdellovibrionia</taxon>
        <taxon>Bdellovibrionales</taxon>
        <taxon>Pseudobdellovibrionaceae</taxon>
        <taxon>Bdellovibrio</taxon>
    </lineage>
</organism>
<dbReference type="InterPro" id="IPR050109">
    <property type="entry name" value="HTH-type_TetR-like_transc_reg"/>
</dbReference>
<feature type="DNA-binding region" description="H-T-H motif" evidence="4">
    <location>
        <begin position="54"/>
        <end position="73"/>
    </location>
</feature>
<dbReference type="SUPFAM" id="SSF48498">
    <property type="entry name" value="Tetracyclin repressor-like, C-terminal domain"/>
    <property type="match status" value="1"/>
</dbReference>
<evidence type="ECO:0000313" key="7">
    <source>
        <dbReference type="EMBL" id="KYG66461.1"/>
    </source>
</evidence>
<dbReference type="InterPro" id="IPR001647">
    <property type="entry name" value="HTH_TetR"/>
</dbReference>
<name>A0A150WPN0_BDEBC</name>
<dbReference type="OrthoDB" id="5292901at2"/>
<sequence>MADMSKINKLATKKNETTGPTKAVVGRKRDDSLDAVIMDAALSALAEVGYDRMTMDLVAEKAKTGKATMYRRWSSKTELVRDALVSMNSQSVNLTSLPDTGSLREDLLTVVKPKSAQQSERKLKVLSGLGSFFAEYRKISEDISAQIFGGWEKANAQLFKRAQERGEISKTANINEACRVISAMTAYMTTLQLRHFNKEAYEELLDGIVLPALGAKVKSKK</sequence>
<dbReference type="PROSITE" id="PS50977">
    <property type="entry name" value="HTH_TETR_2"/>
    <property type="match status" value="1"/>
</dbReference>
<evidence type="ECO:0000256" key="4">
    <source>
        <dbReference type="PROSITE-ProRule" id="PRU00335"/>
    </source>
</evidence>
<dbReference type="InterPro" id="IPR036271">
    <property type="entry name" value="Tet_transcr_reg_TetR-rel_C_sf"/>
</dbReference>
<dbReference type="Pfam" id="PF16859">
    <property type="entry name" value="TetR_C_11"/>
    <property type="match status" value="1"/>
</dbReference>
<evidence type="ECO:0000256" key="5">
    <source>
        <dbReference type="SAM" id="MobiDB-lite"/>
    </source>
</evidence>